<feature type="domain" description="N-acetyltransferase" evidence="2">
    <location>
        <begin position="4"/>
        <end position="149"/>
    </location>
</feature>
<dbReference type="SUPFAM" id="SSF55729">
    <property type="entry name" value="Acyl-CoA N-acyltransferases (Nat)"/>
    <property type="match status" value="1"/>
</dbReference>
<evidence type="ECO:0000256" key="1">
    <source>
        <dbReference type="RuleBase" id="RU363094"/>
    </source>
</evidence>
<keyword evidence="3" id="KW-0689">Ribosomal protein</keyword>
<organism evidence="3 4">
    <name type="scientific">Natronincola peptidivorans</name>
    <dbReference type="NCBI Taxonomy" id="426128"/>
    <lineage>
        <taxon>Bacteria</taxon>
        <taxon>Bacillati</taxon>
        <taxon>Bacillota</taxon>
        <taxon>Clostridia</taxon>
        <taxon>Peptostreptococcales</taxon>
        <taxon>Natronincolaceae</taxon>
        <taxon>Natronincola</taxon>
    </lineage>
</organism>
<keyword evidence="3" id="KW-0808">Transferase</keyword>
<keyword evidence="1" id="KW-0963">Cytoplasm</keyword>
<dbReference type="CDD" id="cd04301">
    <property type="entry name" value="NAT_SF"/>
    <property type="match status" value="1"/>
</dbReference>
<dbReference type="PANTHER" id="PTHR43617:SF20">
    <property type="entry name" value="N-ALPHA-ACETYLTRANSFERASE RIMI"/>
    <property type="match status" value="1"/>
</dbReference>
<evidence type="ECO:0000313" key="3">
    <source>
        <dbReference type="EMBL" id="SES86503.1"/>
    </source>
</evidence>
<comment type="catalytic activity">
    <reaction evidence="1">
        <text>N-terminal L-alanyl-[ribosomal protein bS18] + acetyl-CoA = N-terminal N(alpha)-acetyl-L-alanyl-[ribosomal protein bS18] + CoA + H(+)</text>
        <dbReference type="Rhea" id="RHEA:43756"/>
        <dbReference type="Rhea" id="RHEA-COMP:10676"/>
        <dbReference type="Rhea" id="RHEA-COMP:10677"/>
        <dbReference type="ChEBI" id="CHEBI:15378"/>
        <dbReference type="ChEBI" id="CHEBI:57287"/>
        <dbReference type="ChEBI" id="CHEBI:57288"/>
        <dbReference type="ChEBI" id="CHEBI:64718"/>
        <dbReference type="ChEBI" id="CHEBI:83683"/>
        <dbReference type="EC" id="2.3.1.266"/>
    </reaction>
</comment>
<sequence>MEGIKVRKMVVKDIPHVVEIEKKCFPIPWTKGAFETEIKKNMLAVYVVAVLDDKVVAYGGMWLIVDEGHITNIAVDPQYQGKKIGEEVTKALIEEAKKKRLYRLTLEVRKSNHIAQKLYNKLGFIACGIRPEYYSDNGEDALIMWKEIE</sequence>
<gene>
    <name evidence="3" type="ORF">SAMN05660297_00770</name>
</gene>
<dbReference type="GO" id="GO:0005840">
    <property type="term" value="C:ribosome"/>
    <property type="evidence" value="ECO:0007669"/>
    <property type="project" value="UniProtKB-KW"/>
</dbReference>
<reference evidence="3 4" key="1">
    <citation type="submission" date="2016-10" db="EMBL/GenBank/DDBJ databases">
        <authorList>
            <person name="de Groot N.N."/>
        </authorList>
    </citation>
    <scope>NUCLEOTIDE SEQUENCE [LARGE SCALE GENOMIC DNA]</scope>
    <source>
        <strain evidence="3 4">DSM 18979</strain>
    </source>
</reference>
<comment type="similarity">
    <text evidence="1">Belongs to the acetyltransferase family. RimI subfamily.</text>
</comment>
<dbReference type="InterPro" id="IPR006464">
    <property type="entry name" value="AcTrfase_RimI/Ard1"/>
</dbReference>
<comment type="subcellular location">
    <subcellularLocation>
        <location evidence="1">Cytoplasm</location>
    </subcellularLocation>
</comment>
<dbReference type="OrthoDB" id="9794566at2"/>
<keyword evidence="3" id="KW-0687">Ribonucleoprotein</keyword>
<dbReference type="InterPro" id="IPR050276">
    <property type="entry name" value="MshD_Acetyltransferase"/>
</dbReference>
<dbReference type="Pfam" id="PF00583">
    <property type="entry name" value="Acetyltransf_1"/>
    <property type="match status" value="1"/>
</dbReference>
<dbReference type="InterPro" id="IPR016181">
    <property type="entry name" value="Acyl_CoA_acyltransferase"/>
</dbReference>
<accession>A0A1H9ZXJ8</accession>
<dbReference type="STRING" id="426128.SAMN05660297_00770"/>
<name>A0A1H9ZXJ8_9FIRM</name>
<dbReference type="EC" id="2.3.1.266" evidence="1"/>
<dbReference type="EMBL" id="FOHU01000002">
    <property type="protein sequence ID" value="SES86503.1"/>
    <property type="molecule type" value="Genomic_DNA"/>
</dbReference>
<dbReference type="PANTHER" id="PTHR43617">
    <property type="entry name" value="L-AMINO ACID N-ACETYLTRANSFERASE"/>
    <property type="match status" value="1"/>
</dbReference>
<evidence type="ECO:0000259" key="2">
    <source>
        <dbReference type="PROSITE" id="PS51186"/>
    </source>
</evidence>
<dbReference type="Gene3D" id="3.40.630.30">
    <property type="match status" value="1"/>
</dbReference>
<dbReference type="GO" id="GO:0008999">
    <property type="term" value="F:protein-N-terminal-alanine acetyltransferase activity"/>
    <property type="evidence" value="ECO:0007669"/>
    <property type="project" value="UniProtKB-EC"/>
</dbReference>
<keyword evidence="4" id="KW-1185">Reference proteome</keyword>
<dbReference type="InterPro" id="IPR000182">
    <property type="entry name" value="GNAT_dom"/>
</dbReference>
<protein>
    <recommendedName>
        <fullName evidence="1">[Ribosomal protein bS18]-alanine N-acetyltransferase</fullName>
        <ecNumber evidence="1">2.3.1.266</ecNumber>
    </recommendedName>
</protein>
<proteinExistence type="inferred from homology"/>
<dbReference type="Proteomes" id="UP000199568">
    <property type="component" value="Unassembled WGS sequence"/>
</dbReference>
<dbReference type="RefSeq" id="WP_090439582.1">
    <property type="nucleotide sequence ID" value="NZ_FOHU01000002.1"/>
</dbReference>
<dbReference type="AlphaFoldDB" id="A0A1H9ZXJ8"/>
<dbReference type="GO" id="GO:0005737">
    <property type="term" value="C:cytoplasm"/>
    <property type="evidence" value="ECO:0007669"/>
    <property type="project" value="UniProtKB-SubCell"/>
</dbReference>
<dbReference type="PROSITE" id="PS51186">
    <property type="entry name" value="GNAT"/>
    <property type="match status" value="1"/>
</dbReference>
<evidence type="ECO:0000313" key="4">
    <source>
        <dbReference type="Proteomes" id="UP000199568"/>
    </source>
</evidence>
<dbReference type="NCBIfam" id="TIGR01575">
    <property type="entry name" value="rimI"/>
    <property type="match status" value="1"/>
</dbReference>
<comment type="function">
    <text evidence="1">Acetylates the N-terminal alanine of ribosomal protein bS18.</text>
</comment>